<keyword evidence="4" id="KW-1185">Reference proteome</keyword>
<name>A0A7X0KL84_9HYPH</name>
<dbReference type="RefSeq" id="WP_055970035.1">
    <property type="nucleotide sequence ID" value="NZ_BAABEG010000001.1"/>
</dbReference>
<dbReference type="EMBL" id="JACHOU010000005">
    <property type="protein sequence ID" value="MBB6354793.1"/>
    <property type="molecule type" value="Genomic_DNA"/>
</dbReference>
<accession>A0A7X0KL84</accession>
<dbReference type="InterPro" id="IPR016187">
    <property type="entry name" value="CTDL_fold"/>
</dbReference>
<dbReference type="Gene3D" id="3.90.1580.10">
    <property type="entry name" value="paralog of FGE (formylglycine-generating enzyme)"/>
    <property type="match status" value="1"/>
</dbReference>
<feature type="domain" description="Sulfatase-modifying factor enzyme-like" evidence="2">
    <location>
        <begin position="38"/>
        <end position="272"/>
    </location>
</feature>
<comment type="caution">
    <text evidence="3">The sequence shown here is derived from an EMBL/GenBank/DDBJ whole genome shotgun (WGS) entry which is preliminary data.</text>
</comment>
<feature type="compositionally biased region" description="Basic and acidic residues" evidence="1">
    <location>
        <begin position="177"/>
        <end position="188"/>
    </location>
</feature>
<evidence type="ECO:0000256" key="1">
    <source>
        <dbReference type="SAM" id="MobiDB-lite"/>
    </source>
</evidence>
<dbReference type="SUPFAM" id="SSF56436">
    <property type="entry name" value="C-type lectin-like"/>
    <property type="match status" value="1"/>
</dbReference>
<dbReference type="PANTHER" id="PTHR23150:SF19">
    <property type="entry name" value="FORMYLGLYCINE-GENERATING ENZYME"/>
    <property type="match status" value="1"/>
</dbReference>
<dbReference type="InterPro" id="IPR005532">
    <property type="entry name" value="SUMF_dom"/>
</dbReference>
<evidence type="ECO:0000313" key="3">
    <source>
        <dbReference type="EMBL" id="MBB6354793.1"/>
    </source>
</evidence>
<dbReference type="InterPro" id="IPR051043">
    <property type="entry name" value="Sulfatase_Mod_Factor_Kinase"/>
</dbReference>
<dbReference type="PANTHER" id="PTHR23150">
    <property type="entry name" value="SULFATASE MODIFYING FACTOR 1, 2"/>
    <property type="match status" value="1"/>
</dbReference>
<proteinExistence type="predicted"/>
<organism evidence="3 4">
    <name type="scientific">Aminobacter aganoensis</name>
    <dbReference type="NCBI Taxonomy" id="83264"/>
    <lineage>
        <taxon>Bacteria</taxon>
        <taxon>Pseudomonadati</taxon>
        <taxon>Pseudomonadota</taxon>
        <taxon>Alphaproteobacteria</taxon>
        <taxon>Hyphomicrobiales</taxon>
        <taxon>Phyllobacteriaceae</taxon>
        <taxon>Aminobacter</taxon>
    </lineage>
</organism>
<protein>
    <submittedName>
        <fullName evidence="3">Formylglycine-generating enzyme required for sulfatase activity</fullName>
    </submittedName>
</protein>
<sequence length="290" mass="31020">MKPGLLLTTALVVPAIALAVYLTRDPAGPTAQPAMASPQTVAIAPGRLAYRLPGEFQTAERPVDAPEDRVRFRRSFDIMAYQVGAADYALCVADGACAPADGAVQRAANLPATGVSFRDANAYAQWLSDKTGEGWRLPTDEEWAFAAAERFSDHGIDPDGGSDAIARWLARYRGEAEAAKGRDPEPKPQGHFGANSNGLHDVGGNVWEWTTTCYRRVALDGNGRVDTSTDNCGVRVVAGKHRGYMSFFIRDGKSGGCAAGLPPDNLGIRLVRERPSMLSAFRALWRGATG</sequence>
<gene>
    <name evidence="3" type="ORF">GGR00_002589</name>
</gene>
<dbReference type="InterPro" id="IPR042095">
    <property type="entry name" value="SUMF_sf"/>
</dbReference>
<dbReference type="AlphaFoldDB" id="A0A7X0KL84"/>
<dbReference type="Proteomes" id="UP000536262">
    <property type="component" value="Unassembled WGS sequence"/>
</dbReference>
<dbReference type="GO" id="GO:0120147">
    <property type="term" value="F:formylglycine-generating oxidase activity"/>
    <property type="evidence" value="ECO:0007669"/>
    <property type="project" value="TreeGrafter"/>
</dbReference>
<reference evidence="3 4" key="1">
    <citation type="submission" date="2020-08" db="EMBL/GenBank/DDBJ databases">
        <title>Genomic Encyclopedia of Type Strains, Phase IV (KMG-IV): sequencing the most valuable type-strain genomes for metagenomic binning, comparative biology and taxonomic classification.</title>
        <authorList>
            <person name="Goeker M."/>
        </authorList>
    </citation>
    <scope>NUCLEOTIDE SEQUENCE [LARGE SCALE GENOMIC DNA]</scope>
    <source>
        <strain evidence="3 4">DSM 7051</strain>
    </source>
</reference>
<evidence type="ECO:0000259" key="2">
    <source>
        <dbReference type="Pfam" id="PF03781"/>
    </source>
</evidence>
<feature type="region of interest" description="Disordered" evidence="1">
    <location>
        <begin position="177"/>
        <end position="197"/>
    </location>
</feature>
<evidence type="ECO:0000313" key="4">
    <source>
        <dbReference type="Proteomes" id="UP000536262"/>
    </source>
</evidence>
<dbReference type="Pfam" id="PF03781">
    <property type="entry name" value="FGE-sulfatase"/>
    <property type="match status" value="1"/>
</dbReference>